<dbReference type="InterPro" id="IPR011322">
    <property type="entry name" value="N-reg_PII-like_a/b"/>
</dbReference>
<dbReference type="Gene3D" id="3.30.70.790">
    <property type="entry name" value="UreE, C-terminal domain"/>
    <property type="match status" value="1"/>
</dbReference>
<dbReference type="InterPro" id="IPR018551">
    <property type="entry name" value="DUF2007"/>
</dbReference>
<gene>
    <name evidence="2" type="ORF">O4G74_10060</name>
</gene>
<reference evidence="2" key="1">
    <citation type="submission" date="2022-12" db="EMBL/GenBank/DDBJ databases">
        <title>Bacterial isolates from different developmental stages of Nematostella vectensis.</title>
        <authorList>
            <person name="Fraune S."/>
        </authorList>
    </citation>
    <scope>NUCLEOTIDE SEQUENCE</scope>
    <source>
        <strain evidence="2">G21632-S1</strain>
    </source>
</reference>
<protein>
    <submittedName>
        <fullName evidence="2">DUF2007 domain-containing protein</fullName>
    </submittedName>
</protein>
<dbReference type="Proteomes" id="UP001083770">
    <property type="component" value="Unassembled WGS sequence"/>
</dbReference>
<comment type="caution">
    <text evidence="2">The sequence shown here is derived from an EMBL/GenBank/DDBJ whole genome shotgun (WGS) entry which is preliminary data.</text>
</comment>
<dbReference type="SUPFAM" id="SSF54913">
    <property type="entry name" value="GlnB-like"/>
    <property type="match status" value="1"/>
</dbReference>
<dbReference type="Pfam" id="PF09413">
    <property type="entry name" value="DUF2007"/>
    <property type="match status" value="1"/>
</dbReference>
<evidence type="ECO:0000259" key="1">
    <source>
        <dbReference type="Pfam" id="PF09413"/>
    </source>
</evidence>
<proteinExistence type="predicted"/>
<accession>A0ABT4LVM2</accession>
<dbReference type="EMBL" id="JAPWGW010000003">
    <property type="protein sequence ID" value="MCZ4298402.1"/>
    <property type="molecule type" value="Genomic_DNA"/>
</dbReference>
<evidence type="ECO:0000313" key="2">
    <source>
        <dbReference type="EMBL" id="MCZ4298402.1"/>
    </source>
</evidence>
<keyword evidence="3" id="KW-1185">Reference proteome</keyword>
<sequence length="74" mass="8326">MKGHVMEEVFRTNDPVKLSYIRHLLSEAGIEVFVLDEHTAYIDGRGPLVPVRVVVHEDDADAARRALNELDQDG</sequence>
<dbReference type="RefSeq" id="WP_233350357.1">
    <property type="nucleotide sequence ID" value="NZ_JAPWGW010000003.1"/>
</dbReference>
<evidence type="ECO:0000313" key="3">
    <source>
        <dbReference type="Proteomes" id="UP001083770"/>
    </source>
</evidence>
<organism evidence="2 3">
    <name type="scientific">Henriciella marina</name>
    <dbReference type="NCBI Taxonomy" id="453851"/>
    <lineage>
        <taxon>Bacteria</taxon>
        <taxon>Pseudomonadati</taxon>
        <taxon>Pseudomonadota</taxon>
        <taxon>Alphaproteobacteria</taxon>
        <taxon>Hyphomonadales</taxon>
        <taxon>Hyphomonadaceae</taxon>
        <taxon>Henriciella</taxon>
    </lineage>
</organism>
<feature type="domain" description="DUF2007" evidence="1">
    <location>
        <begin position="6"/>
        <end position="70"/>
    </location>
</feature>
<name>A0ABT4LVM2_9PROT</name>